<name>A0A679IZT3_9HYPH</name>
<accession>A0A679IZT3</accession>
<organism evidence="1">
    <name type="scientific">Methylobacterium bullatum</name>
    <dbReference type="NCBI Taxonomy" id="570505"/>
    <lineage>
        <taxon>Bacteria</taxon>
        <taxon>Pseudomonadati</taxon>
        <taxon>Pseudomonadota</taxon>
        <taxon>Alphaproteobacteria</taxon>
        <taxon>Hyphomicrobiales</taxon>
        <taxon>Methylobacteriaceae</taxon>
        <taxon>Methylobacterium</taxon>
    </lineage>
</organism>
<dbReference type="AlphaFoldDB" id="A0A679IZT3"/>
<evidence type="ECO:0000313" key="1">
    <source>
        <dbReference type="EMBL" id="CAA2105486.1"/>
    </source>
</evidence>
<gene>
    <name evidence="1" type="ORF">MBUL_03217</name>
</gene>
<proteinExistence type="predicted"/>
<reference evidence="1" key="1">
    <citation type="submission" date="2019-12" db="EMBL/GenBank/DDBJ databases">
        <authorList>
            <person name="Cremers G."/>
        </authorList>
    </citation>
    <scope>NUCLEOTIDE SEQUENCE</scope>
    <source>
        <strain evidence="1">Mbul1</strain>
    </source>
</reference>
<sequence length="69" mass="7704">MAQQAQSSFDSQRPYERMALQDQVEAAVQDGTTPISRLLRLMFAVDADATANENLRLRLRARIGAPRSV</sequence>
<dbReference type="EMBL" id="LR743504">
    <property type="protein sequence ID" value="CAA2105486.1"/>
    <property type="molecule type" value="Genomic_DNA"/>
</dbReference>
<protein>
    <submittedName>
        <fullName evidence="1">Uncharacterized protein</fullName>
    </submittedName>
</protein>